<organism evidence="3 4">
    <name type="scientific">Nocardioides luteus</name>
    <dbReference type="NCBI Taxonomy" id="1844"/>
    <lineage>
        <taxon>Bacteria</taxon>
        <taxon>Bacillati</taxon>
        <taxon>Actinomycetota</taxon>
        <taxon>Actinomycetes</taxon>
        <taxon>Propionibacteriales</taxon>
        <taxon>Nocardioidaceae</taxon>
        <taxon>Nocardioides</taxon>
    </lineage>
</organism>
<keyword evidence="4" id="KW-1185">Reference proteome</keyword>
<keyword evidence="1" id="KW-0812">Transmembrane</keyword>
<reference evidence="3" key="1">
    <citation type="submission" date="2016-10" db="EMBL/GenBank/DDBJ databases">
        <title>Draft Genome Sequence of Nocardioides luteus Strain BAFB, an Alkane-Degrading Bacterium Isolated from JP-7 Polluted Soil.</title>
        <authorList>
            <person name="Brown L."/>
            <person name="Ruiz O.N."/>
            <person name="Gunasekera T."/>
        </authorList>
    </citation>
    <scope>NUCLEOTIDE SEQUENCE [LARGE SCALE GENOMIC DNA]</scope>
    <source>
        <strain evidence="3">BAFB</strain>
    </source>
</reference>
<dbReference type="Proteomes" id="UP000033772">
    <property type="component" value="Unassembled WGS sequence"/>
</dbReference>
<accession>A0A1J4N2L5</accession>
<comment type="caution">
    <text evidence="3">The sequence shown here is derived from an EMBL/GenBank/DDBJ whole genome shotgun (WGS) entry which is preliminary data.</text>
</comment>
<feature type="domain" description="2TM" evidence="2">
    <location>
        <begin position="27"/>
        <end position="87"/>
    </location>
</feature>
<sequence length="106" mass="12056">MDDRNISAEERTEPPAITSEEELRLAAVKRLKKRRDLAGHVLVYVLVNGALVGIWAILTPDSFFWPLIVLLLWGIGLVMNVWDVYLAAEPSEASIARQMDRLRKRT</sequence>
<dbReference type="EMBL" id="JZDQ02000021">
    <property type="protein sequence ID" value="OIJ25821.1"/>
    <property type="molecule type" value="Genomic_DNA"/>
</dbReference>
<evidence type="ECO:0000313" key="4">
    <source>
        <dbReference type="Proteomes" id="UP000033772"/>
    </source>
</evidence>
<gene>
    <name evidence="3" type="ORF">UG56_015690</name>
</gene>
<feature type="transmembrane region" description="Helical" evidence="1">
    <location>
        <begin position="37"/>
        <end position="58"/>
    </location>
</feature>
<dbReference type="RefSeq" id="WP_045548696.1">
    <property type="nucleotide sequence ID" value="NZ_JZDQ02000021.1"/>
</dbReference>
<dbReference type="AlphaFoldDB" id="A0A1J4N2L5"/>
<keyword evidence="1" id="KW-1133">Transmembrane helix</keyword>
<feature type="transmembrane region" description="Helical" evidence="1">
    <location>
        <begin position="64"/>
        <end position="88"/>
    </location>
</feature>
<protein>
    <recommendedName>
        <fullName evidence="2">2TM domain-containing protein</fullName>
    </recommendedName>
</protein>
<name>A0A1J4N2L5_9ACTN</name>
<evidence type="ECO:0000313" key="3">
    <source>
        <dbReference type="EMBL" id="OIJ25821.1"/>
    </source>
</evidence>
<dbReference type="Pfam" id="PF13239">
    <property type="entry name" value="2TM"/>
    <property type="match status" value="1"/>
</dbReference>
<keyword evidence="1" id="KW-0472">Membrane</keyword>
<proteinExistence type="predicted"/>
<dbReference type="STRING" id="1844.UG56_015690"/>
<evidence type="ECO:0000259" key="2">
    <source>
        <dbReference type="Pfam" id="PF13239"/>
    </source>
</evidence>
<dbReference type="InterPro" id="IPR025698">
    <property type="entry name" value="2TM_dom"/>
</dbReference>
<evidence type="ECO:0000256" key="1">
    <source>
        <dbReference type="SAM" id="Phobius"/>
    </source>
</evidence>